<dbReference type="InterPro" id="IPR007844">
    <property type="entry name" value="AsmA"/>
</dbReference>
<name>A0ABT5YJD6_9PROT</name>
<dbReference type="Pfam" id="PF05170">
    <property type="entry name" value="AsmA"/>
    <property type="match status" value="1"/>
</dbReference>
<dbReference type="Proteomes" id="UP001215503">
    <property type="component" value="Unassembled WGS sequence"/>
</dbReference>
<organism evidence="3 4">
    <name type="scientific">Aquibaculum arenosum</name>
    <dbReference type="NCBI Taxonomy" id="3032591"/>
    <lineage>
        <taxon>Bacteria</taxon>
        <taxon>Pseudomonadati</taxon>
        <taxon>Pseudomonadota</taxon>
        <taxon>Alphaproteobacteria</taxon>
        <taxon>Rhodospirillales</taxon>
        <taxon>Rhodovibrionaceae</taxon>
        <taxon>Aquibaculum</taxon>
    </lineage>
</organism>
<proteinExistence type="predicted"/>
<sequence length="1095" mass="116793">MRALLLALLSLMLLAVVAVAVVPGFIDWQAAKPRLEAELSRVLGRDVAVDGALSLRLLPRPWLTAEGLRVANRAEGSEPELLRVARLEMRVAALPLISGQVEVQSLRLVRPVLLLERLPDGGGNWLNEDGTLLLGRSARFIEALSLEAVELRDAEMVWRDHRAGQEERLSSIDARLTAESLPGPLSAEGRLRYQDEEVRFEVDLGRPDRQERQAMRLELGLPDAGEAAVRLVGRLLPGTALGFDGQAEVQAADAGALLDVLPFGLLPGFELSRPLQAQASVLWDGQAAELGELALSFAEARLEGRARIRPGLEPRLDLDLAARVVELDGLLRPEVLHWPRLQLPDALTGDFTLAVERLRWRGETLRRLELAGRFAGDTLVLDEAGVQLPGSSHASFAGLWRLGSDAPGLTGRVQARSTNLRAQLDWLGVPVDSIEAERLRRFALSAQLEAGPDLVTLSALALDLDLTQITGGLAFAPRARPGLGLRLQADEVNLDAYIAPRWLQQRDWLDAFDANFDLSAERLTLKGRRAQSVAVDGALRGGSLDLAGLRIGDLAGATIQASGRLDGLSDPRPRLQDSGFQAEIPDSARFLEDLALGAPPLLHRLGAVVMAGSLASEEAAAELALDLTALGAAARLSLRSSLDGEERKIESGELAVDDLSPNAAARLLGHAGRLPESDARLELTSVFAGSADRLEHRTRLALDGGVLQLDGHLSQAWSPAARLEADLRLQHEDWLRLAGLLIPEVPTLPPGPLDLEGHLRADAAELALEAAQGSLAELAVKGDLTWSRSAARPRLDLVLETGAMTGTWLSPLLPIALTAPERWRDADGSWSRQPIDPAALQAFDLAADLKIARLALGRLALENVTVVLERAGGRLSLSDLQGSLGAGRVSVNGQLAQTGLDRLALALELEGAALPLAAIAQGSAWGDGDPAGSVGLALNLATQGSSVAQLVAGLEGAAELDGAFHWRNVPEGGEPPLLEELLQALQAREGRARGHLSAEAGVIRTGDLALIGEERFLNFDGVLADLQRQRSTLTIEVRAPGATQPVGRLRIGGPLDALDLRWEARETAAEPLQLTPLPAVSPAPASRVDAAPHRP</sequence>
<protein>
    <submittedName>
        <fullName evidence="3">AsmA family protein</fullName>
    </submittedName>
</protein>
<dbReference type="PANTHER" id="PTHR30441">
    <property type="entry name" value="DUF748 DOMAIN-CONTAINING PROTEIN"/>
    <property type="match status" value="1"/>
</dbReference>
<feature type="domain" description="AsmA" evidence="2">
    <location>
        <begin position="4"/>
        <end position="126"/>
    </location>
</feature>
<dbReference type="PANTHER" id="PTHR30441:SF4">
    <property type="entry name" value="PROTEIN ASMA"/>
    <property type="match status" value="1"/>
</dbReference>
<feature type="region of interest" description="Disordered" evidence="1">
    <location>
        <begin position="1071"/>
        <end position="1095"/>
    </location>
</feature>
<gene>
    <name evidence="3" type="ORF">P2G67_00110</name>
</gene>
<reference evidence="3 4" key="1">
    <citation type="submission" date="2023-03" db="EMBL/GenBank/DDBJ databases">
        <title>Fodinicurvata sp. CAU 1616 isolated from sea sendiment.</title>
        <authorList>
            <person name="Kim W."/>
        </authorList>
    </citation>
    <scope>NUCLEOTIDE SEQUENCE [LARGE SCALE GENOMIC DNA]</scope>
    <source>
        <strain evidence="3 4">CAU 1616</strain>
    </source>
</reference>
<dbReference type="InterPro" id="IPR052894">
    <property type="entry name" value="AsmA-related"/>
</dbReference>
<evidence type="ECO:0000313" key="4">
    <source>
        <dbReference type="Proteomes" id="UP001215503"/>
    </source>
</evidence>
<evidence type="ECO:0000256" key="1">
    <source>
        <dbReference type="SAM" id="MobiDB-lite"/>
    </source>
</evidence>
<comment type="caution">
    <text evidence="3">The sequence shown here is derived from an EMBL/GenBank/DDBJ whole genome shotgun (WGS) entry which is preliminary data.</text>
</comment>
<evidence type="ECO:0000259" key="2">
    <source>
        <dbReference type="Pfam" id="PF05170"/>
    </source>
</evidence>
<keyword evidence="4" id="KW-1185">Reference proteome</keyword>
<dbReference type="EMBL" id="JARHUD010000001">
    <property type="protein sequence ID" value="MDF2094374.1"/>
    <property type="molecule type" value="Genomic_DNA"/>
</dbReference>
<evidence type="ECO:0000313" key="3">
    <source>
        <dbReference type="EMBL" id="MDF2094374.1"/>
    </source>
</evidence>
<dbReference type="RefSeq" id="WP_275818825.1">
    <property type="nucleotide sequence ID" value="NZ_JARHUD010000001.1"/>
</dbReference>
<accession>A0ABT5YJD6</accession>